<dbReference type="AlphaFoldDB" id="A0AAV9EJ48"/>
<gene>
    <name evidence="2" type="ORF">QJS10_CPA07g00031</name>
</gene>
<accession>A0AAV9EJ48</accession>
<proteinExistence type="predicted"/>
<protein>
    <recommendedName>
        <fullName evidence="1">Reverse transcriptase zinc-binding domain-containing protein</fullName>
    </recommendedName>
</protein>
<name>A0AAV9EJ48_ACOCL</name>
<sequence>MRDLWEATTSMKSNRGKVQENTFTHYKTEDFETQNQEGVQDEVIWRPQPRLSFSVRGCYDWWRRDLPRFETTTVKAAEIWRPKIPLKEKLLTRVYRAKWVLDADTRCPLCEMEEETVLHLFIDCPFARQLWRLLKGATGMEDQFSSLTELWEAGRRLRSKGDRSVDVRITTYNGGLLVRFHERFLIMYLVE</sequence>
<evidence type="ECO:0000313" key="3">
    <source>
        <dbReference type="Proteomes" id="UP001180020"/>
    </source>
</evidence>
<dbReference type="Pfam" id="PF13966">
    <property type="entry name" value="zf-RVT"/>
    <property type="match status" value="1"/>
</dbReference>
<dbReference type="Proteomes" id="UP001180020">
    <property type="component" value="Unassembled WGS sequence"/>
</dbReference>
<feature type="domain" description="Reverse transcriptase zinc-binding" evidence="1">
    <location>
        <begin position="76"/>
        <end position="131"/>
    </location>
</feature>
<evidence type="ECO:0000259" key="1">
    <source>
        <dbReference type="Pfam" id="PF13966"/>
    </source>
</evidence>
<dbReference type="EMBL" id="JAUJYO010000007">
    <property type="protein sequence ID" value="KAK1312855.1"/>
    <property type="molecule type" value="Genomic_DNA"/>
</dbReference>
<organism evidence="2 3">
    <name type="scientific">Acorus calamus</name>
    <name type="common">Sweet flag</name>
    <dbReference type="NCBI Taxonomy" id="4465"/>
    <lineage>
        <taxon>Eukaryota</taxon>
        <taxon>Viridiplantae</taxon>
        <taxon>Streptophyta</taxon>
        <taxon>Embryophyta</taxon>
        <taxon>Tracheophyta</taxon>
        <taxon>Spermatophyta</taxon>
        <taxon>Magnoliopsida</taxon>
        <taxon>Liliopsida</taxon>
        <taxon>Acoraceae</taxon>
        <taxon>Acorus</taxon>
    </lineage>
</organism>
<reference evidence="2" key="2">
    <citation type="submission" date="2023-06" db="EMBL/GenBank/DDBJ databases">
        <authorList>
            <person name="Ma L."/>
            <person name="Liu K.-W."/>
            <person name="Li Z."/>
            <person name="Hsiao Y.-Y."/>
            <person name="Qi Y."/>
            <person name="Fu T."/>
            <person name="Tang G."/>
            <person name="Zhang D."/>
            <person name="Sun W.-H."/>
            <person name="Liu D.-K."/>
            <person name="Li Y."/>
            <person name="Chen G.-Z."/>
            <person name="Liu X.-D."/>
            <person name="Liao X.-Y."/>
            <person name="Jiang Y.-T."/>
            <person name="Yu X."/>
            <person name="Hao Y."/>
            <person name="Huang J."/>
            <person name="Zhao X.-W."/>
            <person name="Ke S."/>
            <person name="Chen Y.-Y."/>
            <person name="Wu W.-L."/>
            <person name="Hsu J.-L."/>
            <person name="Lin Y.-F."/>
            <person name="Huang M.-D."/>
            <person name="Li C.-Y."/>
            <person name="Huang L."/>
            <person name="Wang Z.-W."/>
            <person name="Zhao X."/>
            <person name="Zhong W.-Y."/>
            <person name="Peng D.-H."/>
            <person name="Ahmad S."/>
            <person name="Lan S."/>
            <person name="Zhang J.-S."/>
            <person name="Tsai W.-C."/>
            <person name="Van De Peer Y."/>
            <person name="Liu Z.-J."/>
        </authorList>
    </citation>
    <scope>NUCLEOTIDE SEQUENCE</scope>
    <source>
        <strain evidence="2">CP</strain>
        <tissue evidence="2">Leaves</tissue>
    </source>
</reference>
<reference evidence="2" key="1">
    <citation type="journal article" date="2023" name="Nat. Commun.">
        <title>Diploid and tetraploid genomes of Acorus and the evolution of monocots.</title>
        <authorList>
            <person name="Ma L."/>
            <person name="Liu K.W."/>
            <person name="Li Z."/>
            <person name="Hsiao Y.Y."/>
            <person name="Qi Y."/>
            <person name="Fu T."/>
            <person name="Tang G.D."/>
            <person name="Zhang D."/>
            <person name="Sun W.H."/>
            <person name="Liu D.K."/>
            <person name="Li Y."/>
            <person name="Chen G.Z."/>
            <person name="Liu X.D."/>
            <person name="Liao X.Y."/>
            <person name="Jiang Y.T."/>
            <person name="Yu X."/>
            <person name="Hao Y."/>
            <person name="Huang J."/>
            <person name="Zhao X.W."/>
            <person name="Ke S."/>
            <person name="Chen Y.Y."/>
            <person name="Wu W.L."/>
            <person name="Hsu J.L."/>
            <person name="Lin Y.F."/>
            <person name="Huang M.D."/>
            <person name="Li C.Y."/>
            <person name="Huang L."/>
            <person name="Wang Z.W."/>
            <person name="Zhao X."/>
            <person name="Zhong W.Y."/>
            <person name="Peng D.H."/>
            <person name="Ahmad S."/>
            <person name="Lan S."/>
            <person name="Zhang J.S."/>
            <person name="Tsai W.C."/>
            <person name="Van de Peer Y."/>
            <person name="Liu Z.J."/>
        </authorList>
    </citation>
    <scope>NUCLEOTIDE SEQUENCE</scope>
    <source>
        <strain evidence="2">CP</strain>
    </source>
</reference>
<comment type="caution">
    <text evidence="2">The sequence shown here is derived from an EMBL/GenBank/DDBJ whole genome shotgun (WGS) entry which is preliminary data.</text>
</comment>
<dbReference type="InterPro" id="IPR026960">
    <property type="entry name" value="RVT-Znf"/>
</dbReference>
<keyword evidence="3" id="KW-1185">Reference proteome</keyword>
<evidence type="ECO:0000313" key="2">
    <source>
        <dbReference type="EMBL" id="KAK1312855.1"/>
    </source>
</evidence>